<dbReference type="InterPro" id="IPR050209">
    <property type="entry name" value="Rab_GTPases_membrane_traffic"/>
</dbReference>
<protein>
    <submittedName>
        <fullName evidence="2">Uncharacterized protein</fullName>
    </submittedName>
</protein>
<dbReference type="PRINTS" id="PR00449">
    <property type="entry name" value="RASTRNSFRMNG"/>
</dbReference>
<sequence length="111" mass="12618">MSENERGEDFIVGKSNLLTRYARNKFNTNSKAIIGVEFQTQSMLISGKKVKTQIWETVGQERFRAVTPAYYRRAVGAFIVYGITRISTFENFDGPVTDRDNIQAHPQPPMA</sequence>
<dbReference type="PROSITE" id="PS51419">
    <property type="entry name" value="RAB"/>
    <property type="match status" value="1"/>
</dbReference>
<dbReference type="SMART" id="SM00175">
    <property type="entry name" value="RAB"/>
    <property type="match status" value="1"/>
</dbReference>
<dbReference type="NCBIfam" id="TIGR00231">
    <property type="entry name" value="small_GTP"/>
    <property type="match status" value="1"/>
</dbReference>
<evidence type="ECO:0000313" key="2">
    <source>
        <dbReference type="EMBL" id="KAG5391774.1"/>
    </source>
</evidence>
<dbReference type="SUPFAM" id="SSF52540">
    <property type="entry name" value="P-loop containing nucleoside triphosphate hydrolases"/>
    <property type="match status" value="1"/>
</dbReference>
<dbReference type="InterPro" id="IPR001806">
    <property type="entry name" value="Small_GTPase"/>
</dbReference>
<proteinExistence type="inferred from homology"/>
<reference evidence="2 3" key="1">
    <citation type="submission" date="2021-03" db="EMBL/GenBank/DDBJ databases">
        <authorList>
            <person name="King G.J."/>
            <person name="Bancroft I."/>
            <person name="Baten A."/>
            <person name="Bloomfield J."/>
            <person name="Borpatragohain P."/>
            <person name="He Z."/>
            <person name="Irish N."/>
            <person name="Irwin J."/>
            <person name="Liu K."/>
            <person name="Mauleon R.P."/>
            <person name="Moore J."/>
            <person name="Morris R."/>
            <person name="Ostergaard L."/>
            <person name="Wang B."/>
            <person name="Wells R."/>
        </authorList>
    </citation>
    <scope>NUCLEOTIDE SEQUENCE [LARGE SCALE GENOMIC DNA]</scope>
    <source>
        <strain evidence="2">R-o-18</strain>
        <tissue evidence="2">Leaf</tissue>
    </source>
</reference>
<comment type="caution">
    <text evidence="2">The sequence shown here is derived from an EMBL/GenBank/DDBJ whole genome shotgun (WGS) entry which is preliminary data.</text>
</comment>
<keyword evidence="3" id="KW-1185">Reference proteome</keyword>
<name>A0ABQ7LYX6_BRACM</name>
<evidence type="ECO:0000256" key="1">
    <source>
        <dbReference type="ARBA" id="ARBA00006270"/>
    </source>
</evidence>
<dbReference type="InterPro" id="IPR027417">
    <property type="entry name" value="P-loop_NTPase"/>
</dbReference>
<dbReference type="Pfam" id="PF00071">
    <property type="entry name" value="Ras"/>
    <property type="match status" value="1"/>
</dbReference>
<dbReference type="Proteomes" id="UP000823674">
    <property type="component" value="Chromosome A06"/>
</dbReference>
<dbReference type="Gene3D" id="3.40.50.300">
    <property type="entry name" value="P-loop containing nucleotide triphosphate hydrolases"/>
    <property type="match status" value="1"/>
</dbReference>
<evidence type="ECO:0000313" key="3">
    <source>
        <dbReference type="Proteomes" id="UP000823674"/>
    </source>
</evidence>
<dbReference type="EMBL" id="JADBGQ010000006">
    <property type="protein sequence ID" value="KAG5391774.1"/>
    <property type="molecule type" value="Genomic_DNA"/>
</dbReference>
<gene>
    <name evidence="2" type="primary">A06g500670.1_BraROA</name>
    <name evidence="2" type="ORF">IGI04_021737</name>
</gene>
<comment type="similarity">
    <text evidence="1">Belongs to the small GTPase superfamily. Rab family.</text>
</comment>
<dbReference type="InterPro" id="IPR005225">
    <property type="entry name" value="Small_GTP-bd"/>
</dbReference>
<dbReference type="PANTHER" id="PTHR47979">
    <property type="entry name" value="DRAB11-RELATED"/>
    <property type="match status" value="1"/>
</dbReference>
<accession>A0ABQ7LYX6</accession>
<organism evidence="2 3">
    <name type="scientific">Brassica rapa subsp. trilocularis</name>
    <dbReference type="NCBI Taxonomy" id="1813537"/>
    <lineage>
        <taxon>Eukaryota</taxon>
        <taxon>Viridiplantae</taxon>
        <taxon>Streptophyta</taxon>
        <taxon>Embryophyta</taxon>
        <taxon>Tracheophyta</taxon>
        <taxon>Spermatophyta</taxon>
        <taxon>Magnoliopsida</taxon>
        <taxon>eudicotyledons</taxon>
        <taxon>Gunneridae</taxon>
        <taxon>Pentapetalae</taxon>
        <taxon>rosids</taxon>
        <taxon>malvids</taxon>
        <taxon>Brassicales</taxon>
        <taxon>Brassicaceae</taxon>
        <taxon>Brassiceae</taxon>
        <taxon>Brassica</taxon>
    </lineage>
</organism>